<dbReference type="VEuPathDB" id="FungiDB:VP01_2284g1"/>
<dbReference type="Proteomes" id="UP000037035">
    <property type="component" value="Unassembled WGS sequence"/>
</dbReference>
<dbReference type="EMBL" id="LAVV01007152">
    <property type="protein sequence ID" value="KNZ56931.1"/>
    <property type="molecule type" value="Genomic_DNA"/>
</dbReference>
<comment type="caution">
    <text evidence="1">The sequence shown here is derived from an EMBL/GenBank/DDBJ whole genome shotgun (WGS) entry which is preliminary data.</text>
</comment>
<protein>
    <submittedName>
        <fullName evidence="1">Uncharacterized protein</fullName>
    </submittedName>
</protein>
<dbReference type="AlphaFoldDB" id="A0A0L6V804"/>
<sequence>MLFLAGNQVFRPSKYSVFYIIIIASCKLHGTSGDCASAQPVFSCRGSIEDDRRPPLRSKWSGPISPQVVILHGQLAEQSPSLVVSIAKWHLSFRVYLNQSHWSGQLAKIELLVFASSSSDEQVILDLKLKCSYSPITTLALSIQVDCLGGAELPFLDSTREKPLEYLDILEHLDFPISLHSTPSLPTCQFLHVQHYTFFIAGSGVHLRTTNIQLRLLSFPVTTSNSIHRRLFQYLAIFIFTQRPSSRAGSLRILVEVYKWNPISLQAAFRLSNASALLMISLSIIEQHLRHIRLPSAFRTLGPSRPPVERPSNFLAIKLLVCLEVYLDLSQNLSTSHNTRAFGWRSIHVSY</sequence>
<organism evidence="1 2">
    <name type="scientific">Puccinia sorghi</name>
    <dbReference type="NCBI Taxonomy" id="27349"/>
    <lineage>
        <taxon>Eukaryota</taxon>
        <taxon>Fungi</taxon>
        <taxon>Dikarya</taxon>
        <taxon>Basidiomycota</taxon>
        <taxon>Pucciniomycotina</taxon>
        <taxon>Pucciniomycetes</taxon>
        <taxon>Pucciniales</taxon>
        <taxon>Pucciniaceae</taxon>
        <taxon>Puccinia</taxon>
    </lineage>
</organism>
<name>A0A0L6V804_9BASI</name>
<proteinExistence type="predicted"/>
<evidence type="ECO:0000313" key="1">
    <source>
        <dbReference type="EMBL" id="KNZ56931.1"/>
    </source>
</evidence>
<reference evidence="1 2" key="1">
    <citation type="submission" date="2015-08" db="EMBL/GenBank/DDBJ databases">
        <title>Next Generation Sequencing and Analysis of the Genome of Puccinia sorghi L Schw, the Causal Agent of Maize Common Rust.</title>
        <authorList>
            <person name="Rochi L."/>
            <person name="Burguener G."/>
            <person name="Darino M."/>
            <person name="Turjanski A."/>
            <person name="Kreff E."/>
            <person name="Dieguez M.J."/>
            <person name="Sacco F."/>
        </authorList>
    </citation>
    <scope>NUCLEOTIDE SEQUENCE [LARGE SCALE GENOMIC DNA]</scope>
    <source>
        <strain evidence="1 2">RO10H11247</strain>
    </source>
</reference>
<gene>
    <name evidence="1" type="ORF">VP01_2284g1</name>
</gene>
<keyword evidence="2" id="KW-1185">Reference proteome</keyword>
<accession>A0A0L6V804</accession>
<evidence type="ECO:0000313" key="2">
    <source>
        <dbReference type="Proteomes" id="UP000037035"/>
    </source>
</evidence>